<sequence>MSRPDAKERDLIEGRDCFGPVTAYLRRVADDYSWQDFRDEGPARLPGPDHLGWWVMVSLLLAVILHGLAFLVLGHVKILLPFQEAEEIRTQPIQFDRVEVLPPEMDDIAPEPDARPVENATQLLEEIDVLTQLPEDHELDISPETIDPEFAIKPAQPAAEGAPEAPLEFDASVDFDLASELPEMGRTENPLPPAEEGQVIVDPGAALEDDPSLDAFTADILRRGQEGGAEEGSLDGVVSLDDMVGLPENVLVGKKTMLPSDLLFEYNSAELRESARVGLMKLALLVERNPGLYCWIEGYTDLYGTDSYNLDLSSRRAESVKEYLTHSLRIAPDKIATRGFGKSQPIVRSGSIDEQAPNRRVEIKMRRQLPPAQIEVPKAQPEPPKPEPMQEMPEQSPPKAILVKPARPLLIEPADEPGQPPKATVVEEPPPRARVVEEEPAPRAVPVEE</sequence>
<keyword evidence="2 4" id="KW-0472">Membrane</keyword>
<evidence type="ECO:0000256" key="2">
    <source>
        <dbReference type="ARBA" id="ARBA00023136"/>
    </source>
</evidence>
<keyword evidence="6" id="KW-0812">Transmembrane</keyword>
<dbReference type="PRINTS" id="PR01021">
    <property type="entry name" value="OMPADOMAIN"/>
</dbReference>
<name>A0ABP9UQK8_9BACT</name>
<dbReference type="Gene3D" id="3.30.1330.60">
    <property type="entry name" value="OmpA-like domain"/>
    <property type="match status" value="1"/>
</dbReference>
<dbReference type="Pfam" id="PF00691">
    <property type="entry name" value="OmpA"/>
    <property type="match status" value="1"/>
</dbReference>
<dbReference type="InterPro" id="IPR036737">
    <property type="entry name" value="OmpA-like_sf"/>
</dbReference>
<evidence type="ECO:0000256" key="4">
    <source>
        <dbReference type="PROSITE-ProRule" id="PRU00473"/>
    </source>
</evidence>
<evidence type="ECO:0000313" key="9">
    <source>
        <dbReference type="Proteomes" id="UP001476282"/>
    </source>
</evidence>
<dbReference type="Proteomes" id="UP001476282">
    <property type="component" value="Unassembled WGS sequence"/>
</dbReference>
<keyword evidence="9" id="KW-1185">Reference proteome</keyword>
<dbReference type="InterPro" id="IPR006664">
    <property type="entry name" value="OMP_bac"/>
</dbReference>
<comment type="caution">
    <text evidence="8">The sequence shown here is derived from an EMBL/GenBank/DDBJ whole genome shotgun (WGS) entry which is preliminary data.</text>
</comment>
<dbReference type="InterPro" id="IPR050330">
    <property type="entry name" value="Bact_OuterMem_StrucFunc"/>
</dbReference>
<dbReference type="SUPFAM" id="SSF103088">
    <property type="entry name" value="OmpA-like"/>
    <property type="match status" value="1"/>
</dbReference>
<evidence type="ECO:0000313" key="8">
    <source>
        <dbReference type="EMBL" id="GAA5483836.1"/>
    </source>
</evidence>
<evidence type="ECO:0000256" key="3">
    <source>
        <dbReference type="ARBA" id="ARBA00023237"/>
    </source>
</evidence>
<evidence type="ECO:0000256" key="6">
    <source>
        <dbReference type="SAM" id="Phobius"/>
    </source>
</evidence>
<organism evidence="8 9">
    <name type="scientific">Haloferula sargassicola</name>
    <dbReference type="NCBI Taxonomy" id="490096"/>
    <lineage>
        <taxon>Bacteria</taxon>
        <taxon>Pseudomonadati</taxon>
        <taxon>Verrucomicrobiota</taxon>
        <taxon>Verrucomicrobiia</taxon>
        <taxon>Verrucomicrobiales</taxon>
        <taxon>Verrucomicrobiaceae</taxon>
        <taxon>Haloferula</taxon>
    </lineage>
</organism>
<evidence type="ECO:0000256" key="5">
    <source>
        <dbReference type="SAM" id="MobiDB-lite"/>
    </source>
</evidence>
<feature type="transmembrane region" description="Helical" evidence="6">
    <location>
        <begin position="51"/>
        <end position="73"/>
    </location>
</feature>
<dbReference type="CDD" id="cd07185">
    <property type="entry name" value="OmpA_C-like"/>
    <property type="match status" value="1"/>
</dbReference>
<proteinExistence type="predicted"/>
<reference evidence="8 9" key="1">
    <citation type="submission" date="2024-02" db="EMBL/GenBank/DDBJ databases">
        <title>Haloferula sargassicola NBRC 104335.</title>
        <authorList>
            <person name="Ichikawa N."/>
            <person name="Katano-Makiyama Y."/>
            <person name="Hidaka K."/>
        </authorList>
    </citation>
    <scope>NUCLEOTIDE SEQUENCE [LARGE SCALE GENOMIC DNA]</scope>
    <source>
        <strain evidence="8 9">NBRC 104335</strain>
    </source>
</reference>
<keyword evidence="6" id="KW-1133">Transmembrane helix</keyword>
<keyword evidence="8" id="KW-0449">Lipoprotein</keyword>
<feature type="domain" description="OmpA-like" evidence="7">
    <location>
        <begin position="252"/>
        <end position="369"/>
    </location>
</feature>
<feature type="compositionally biased region" description="Low complexity" evidence="5">
    <location>
        <begin position="389"/>
        <end position="399"/>
    </location>
</feature>
<dbReference type="PROSITE" id="PS51123">
    <property type="entry name" value="OMPA_2"/>
    <property type="match status" value="1"/>
</dbReference>
<dbReference type="PANTHER" id="PTHR30329:SF21">
    <property type="entry name" value="LIPOPROTEIN YIAD-RELATED"/>
    <property type="match status" value="1"/>
</dbReference>
<dbReference type="PANTHER" id="PTHR30329">
    <property type="entry name" value="STATOR ELEMENT OF FLAGELLAR MOTOR COMPLEX"/>
    <property type="match status" value="1"/>
</dbReference>
<keyword evidence="3" id="KW-0998">Cell outer membrane</keyword>
<feature type="region of interest" description="Disordered" evidence="5">
    <location>
        <begin position="372"/>
        <end position="449"/>
    </location>
</feature>
<gene>
    <name evidence="8" type="primary">pal_2</name>
    <name evidence="8" type="ORF">Hsar01_03070</name>
</gene>
<protein>
    <submittedName>
        <fullName evidence="8">Peptidoglycan-associated lipoprotein</fullName>
    </submittedName>
</protein>
<dbReference type="EMBL" id="BAABRI010000018">
    <property type="protein sequence ID" value="GAA5483836.1"/>
    <property type="molecule type" value="Genomic_DNA"/>
</dbReference>
<evidence type="ECO:0000256" key="1">
    <source>
        <dbReference type="ARBA" id="ARBA00004442"/>
    </source>
</evidence>
<accession>A0ABP9UQK8</accession>
<comment type="subcellular location">
    <subcellularLocation>
        <location evidence="1">Cell outer membrane</location>
    </subcellularLocation>
</comment>
<feature type="compositionally biased region" description="Basic and acidic residues" evidence="5">
    <location>
        <begin position="429"/>
        <end position="441"/>
    </location>
</feature>
<dbReference type="InterPro" id="IPR006665">
    <property type="entry name" value="OmpA-like"/>
</dbReference>
<evidence type="ECO:0000259" key="7">
    <source>
        <dbReference type="PROSITE" id="PS51123"/>
    </source>
</evidence>